<feature type="transmembrane region" description="Helical" evidence="1">
    <location>
        <begin position="71"/>
        <end position="96"/>
    </location>
</feature>
<proteinExistence type="predicted"/>
<keyword evidence="1" id="KW-0812">Transmembrane</keyword>
<keyword evidence="1" id="KW-1133">Transmembrane helix</keyword>
<evidence type="ECO:0000259" key="3">
    <source>
        <dbReference type="Pfam" id="PF13800"/>
    </source>
</evidence>
<organism evidence="4 5">
    <name type="scientific">Ornithinibacillus salinisoli</name>
    <dbReference type="NCBI Taxonomy" id="1848459"/>
    <lineage>
        <taxon>Bacteria</taxon>
        <taxon>Bacillati</taxon>
        <taxon>Bacillota</taxon>
        <taxon>Bacilli</taxon>
        <taxon>Bacillales</taxon>
        <taxon>Bacillaceae</taxon>
        <taxon>Ornithinibacillus</taxon>
    </lineage>
</organism>
<dbReference type="Pfam" id="PF13791">
    <property type="entry name" value="Sigma_reg_C"/>
    <property type="match status" value="1"/>
</dbReference>
<dbReference type="Proteomes" id="UP001597383">
    <property type="component" value="Unassembled WGS sequence"/>
</dbReference>
<evidence type="ECO:0000259" key="2">
    <source>
        <dbReference type="Pfam" id="PF13791"/>
    </source>
</evidence>
<dbReference type="Pfam" id="PF13800">
    <property type="entry name" value="Sigma_reg_N"/>
    <property type="match status" value="1"/>
</dbReference>
<evidence type="ECO:0000313" key="4">
    <source>
        <dbReference type="EMBL" id="MFD2043455.1"/>
    </source>
</evidence>
<evidence type="ECO:0000256" key="1">
    <source>
        <dbReference type="SAM" id="Phobius"/>
    </source>
</evidence>
<sequence>MSQEFKRKLAAYEKGELTGKVLEDFEKELEKLESYHELLEDDTDKQPTTILSNKKQKKIMKRGKWKARIQTAFTAIGIFIIFTIVSSILTAIYYSWGNPDRVDVFRGIIDHTLTVTDPYGYLGGTSMNSKAYYGLEATRDINKKVGNESIKVGELEINFILSLMGMPEEDYLGKITQNQPSFFYPGDANGNMSDWNKLDKLPEGTVVSAYISFDELMETKEVEQLFANKEMNLLWLVVDTGLEGTDDWYVFEPIGFPSSPIWHDDDMILQSSEEEKGLFGSGTKSESYSSPGYHEGDQSVLHEQFLKTLNFLKEHERKANNLVFGKLRLSERIDYLEKNGIQHYGVVITGPTKEILKLQDEPRVSALEVDEVEFWNWD</sequence>
<dbReference type="EMBL" id="JBHUHQ010000008">
    <property type="protein sequence ID" value="MFD2043455.1"/>
    <property type="molecule type" value="Genomic_DNA"/>
</dbReference>
<name>A0ABW4VZQ2_9BACI</name>
<comment type="caution">
    <text evidence="4">The sequence shown here is derived from an EMBL/GenBank/DDBJ whole genome shotgun (WGS) entry which is preliminary data.</text>
</comment>
<protein>
    <submittedName>
        <fullName evidence="4">Anti-sigma factor</fullName>
    </submittedName>
</protein>
<gene>
    <name evidence="4" type="ORF">ACFSJF_04090</name>
</gene>
<dbReference type="InterPro" id="IPR025672">
    <property type="entry name" value="Sigma_reg_C_dom"/>
</dbReference>
<feature type="domain" description="Sigma factor regulator C-terminal" evidence="2">
    <location>
        <begin position="198"/>
        <end position="371"/>
    </location>
</feature>
<dbReference type="InterPro" id="IPR029101">
    <property type="entry name" value="Sigma_reg_N"/>
</dbReference>
<keyword evidence="1" id="KW-0472">Membrane</keyword>
<evidence type="ECO:0000313" key="5">
    <source>
        <dbReference type="Proteomes" id="UP001597383"/>
    </source>
</evidence>
<feature type="domain" description="Sigma factor regulator N-terminal" evidence="3">
    <location>
        <begin position="57"/>
        <end position="149"/>
    </location>
</feature>
<reference evidence="5" key="1">
    <citation type="journal article" date="2019" name="Int. J. Syst. Evol. Microbiol.">
        <title>The Global Catalogue of Microorganisms (GCM) 10K type strain sequencing project: providing services to taxonomists for standard genome sequencing and annotation.</title>
        <authorList>
            <consortium name="The Broad Institute Genomics Platform"/>
            <consortium name="The Broad Institute Genome Sequencing Center for Infectious Disease"/>
            <person name="Wu L."/>
            <person name="Ma J."/>
        </authorList>
    </citation>
    <scope>NUCLEOTIDE SEQUENCE [LARGE SCALE GENOMIC DNA]</scope>
    <source>
        <strain evidence="5">R28</strain>
    </source>
</reference>
<keyword evidence="5" id="KW-1185">Reference proteome</keyword>
<dbReference type="RefSeq" id="WP_377555180.1">
    <property type="nucleotide sequence ID" value="NZ_JBHUHQ010000008.1"/>
</dbReference>
<accession>A0ABW4VZQ2</accession>